<dbReference type="PRINTS" id="PR01438">
    <property type="entry name" value="UNVRSLSTRESS"/>
</dbReference>
<accession>A0A6G7PV24</accession>
<dbReference type="PANTHER" id="PTHR46268:SF22">
    <property type="entry name" value="SENSOR PROTEIN KDPD-RELATED"/>
    <property type="match status" value="1"/>
</dbReference>
<sequence>MKIERILFPVDFTSASTKVLPYALYLAEKLGAKLYILYVVEDLSRYTSIPVAHVSLASFEKELEEAAGKKMESFVEENLQGFSNYETHITKGDAAGEIVTFAKLHDIDLIVMATHGRKGLEKALFGSVTEKVLKISPVPVLTVNPEQVRS</sequence>
<dbReference type="PIRSF" id="PIRSF006276">
    <property type="entry name" value="UspA"/>
    <property type="match status" value="1"/>
</dbReference>
<dbReference type="KEGG" id="tav:G4V39_03895"/>
<dbReference type="InterPro" id="IPR006016">
    <property type="entry name" value="UspA"/>
</dbReference>
<protein>
    <recommendedName>
        <fullName evidence="2">Universal stress protein</fullName>
    </recommendedName>
</protein>
<evidence type="ECO:0000313" key="3">
    <source>
        <dbReference type="EMBL" id="QIJ71470.1"/>
    </source>
</evidence>
<dbReference type="GO" id="GO:0005737">
    <property type="term" value="C:cytoplasm"/>
    <property type="evidence" value="ECO:0007669"/>
    <property type="project" value="UniProtKB-SubCell"/>
</dbReference>
<dbReference type="RefSeq" id="WP_166031690.1">
    <property type="nucleotide sequence ID" value="NZ_CP048877.1"/>
</dbReference>
<evidence type="ECO:0000256" key="1">
    <source>
        <dbReference type="ARBA" id="ARBA00008791"/>
    </source>
</evidence>
<dbReference type="EMBL" id="CP048877">
    <property type="protein sequence ID" value="QIJ71470.1"/>
    <property type="molecule type" value="Genomic_DNA"/>
</dbReference>
<gene>
    <name evidence="3" type="ORF">G4V39_03895</name>
</gene>
<dbReference type="Proteomes" id="UP000502179">
    <property type="component" value="Chromosome"/>
</dbReference>
<evidence type="ECO:0000256" key="2">
    <source>
        <dbReference type="PIRNR" id="PIRNR006276"/>
    </source>
</evidence>
<dbReference type="InterPro" id="IPR006015">
    <property type="entry name" value="Universal_stress_UspA"/>
</dbReference>
<dbReference type="CDD" id="cd00293">
    <property type="entry name" value="USP-like"/>
    <property type="match status" value="1"/>
</dbReference>
<evidence type="ECO:0000313" key="4">
    <source>
        <dbReference type="Proteomes" id="UP000502179"/>
    </source>
</evidence>
<dbReference type="PANTHER" id="PTHR46268">
    <property type="entry name" value="STRESS RESPONSE PROTEIN NHAX"/>
    <property type="match status" value="1"/>
</dbReference>
<dbReference type="Pfam" id="PF00582">
    <property type="entry name" value="Usp"/>
    <property type="match status" value="1"/>
</dbReference>
<name>A0A6G7PV24_9BACT</name>
<keyword evidence="2" id="KW-0963">Cytoplasm</keyword>
<comment type="subcellular location">
    <subcellularLocation>
        <location evidence="2">Cytoplasm</location>
    </subcellularLocation>
</comment>
<dbReference type="AlphaFoldDB" id="A0A6G7PV24"/>
<dbReference type="SUPFAM" id="SSF52402">
    <property type="entry name" value="Adenine nucleotide alpha hydrolases-like"/>
    <property type="match status" value="1"/>
</dbReference>
<keyword evidence="4" id="KW-1185">Reference proteome</keyword>
<comment type="similarity">
    <text evidence="1 2">Belongs to the universal stress protein A family.</text>
</comment>
<dbReference type="InterPro" id="IPR014729">
    <property type="entry name" value="Rossmann-like_a/b/a_fold"/>
</dbReference>
<dbReference type="Gene3D" id="3.40.50.620">
    <property type="entry name" value="HUPs"/>
    <property type="match status" value="1"/>
</dbReference>
<proteinExistence type="inferred from homology"/>
<organism evidence="3 4">
    <name type="scientific">Thermosulfuriphilus ammonigenes</name>
    <dbReference type="NCBI Taxonomy" id="1936021"/>
    <lineage>
        <taxon>Bacteria</taxon>
        <taxon>Pseudomonadati</taxon>
        <taxon>Thermodesulfobacteriota</taxon>
        <taxon>Thermodesulfobacteria</taxon>
        <taxon>Thermodesulfobacteriales</taxon>
        <taxon>Thermodesulfobacteriaceae</taxon>
        <taxon>Thermosulfuriphilus</taxon>
    </lineage>
</organism>
<reference evidence="3 4" key="1">
    <citation type="submission" date="2020-02" db="EMBL/GenBank/DDBJ databases">
        <title>Genome analysis of Thermosulfuriphilus ammonigenes ST65T, an anaerobic thermophilic chemolithoautotrophic bacterium isolated from a deep-sea hydrothermal vent.</title>
        <authorList>
            <person name="Slobodkina G."/>
            <person name="Allioux M."/>
            <person name="Merkel A."/>
            <person name="Alain K."/>
            <person name="Jebbar M."/>
            <person name="Slobodkin A."/>
        </authorList>
    </citation>
    <scope>NUCLEOTIDE SEQUENCE [LARGE SCALE GENOMIC DNA]</scope>
    <source>
        <strain evidence="3 4">ST65</strain>
    </source>
</reference>